<evidence type="ECO:0000313" key="2">
    <source>
        <dbReference type="Proteomes" id="UP000228552"/>
    </source>
</evidence>
<name>A0AAD0AMF8_9FUSO</name>
<evidence type="ECO:0000313" key="1">
    <source>
        <dbReference type="EMBL" id="ATV62113.1"/>
    </source>
</evidence>
<sequence length="82" mass="9275">MVKNFSIPNNKFMIPADFEKGKRKMVTIGSVRTNSGGTHGSPYILFGTNDGKYKIVFGDPKDYKYNITNKENANIIFVNPKR</sequence>
<dbReference type="Proteomes" id="UP000228552">
    <property type="component" value="Chromosome"/>
</dbReference>
<accession>A0AAD0AMF8</accession>
<protein>
    <submittedName>
        <fullName evidence="1">Uncharacterized protein</fullName>
    </submittedName>
</protein>
<reference evidence="1 2" key="1">
    <citation type="submission" date="2017-11" db="EMBL/GenBank/DDBJ databases">
        <title>Genome sequencing of Fusobacterium periodonticum KCOM 1263.</title>
        <authorList>
            <person name="Kook J.-K."/>
            <person name="Park S.-N."/>
            <person name="Lim Y.K."/>
        </authorList>
    </citation>
    <scope>NUCLEOTIDE SEQUENCE [LARGE SCALE GENOMIC DNA]</scope>
    <source>
        <strain evidence="1 2">KCOM 1263</strain>
    </source>
</reference>
<organism evidence="1 2">
    <name type="scientific">Fusobacterium pseudoperiodonticum</name>
    <dbReference type="NCBI Taxonomy" id="2663009"/>
    <lineage>
        <taxon>Bacteria</taxon>
        <taxon>Fusobacteriati</taxon>
        <taxon>Fusobacteriota</taxon>
        <taxon>Fusobacteriia</taxon>
        <taxon>Fusobacteriales</taxon>
        <taxon>Fusobacteriaceae</taxon>
        <taxon>Fusobacterium</taxon>
    </lineage>
</organism>
<dbReference type="EMBL" id="CP024700">
    <property type="protein sequence ID" value="ATV62113.1"/>
    <property type="molecule type" value="Genomic_DNA"/>
</dbReference>
<keyword evidence="2" id="KW-1185">Reference proteome</keyword>
<gene>
    <name evidence="1" type="ORF">CTM74_09890</name>
</gene>
<proteinExistence type="predicted"/>
<dbReference type="AlphaFoldDB" id="A0AAD0AMF8"/>